<accession>A0A9X0BDW0</accession>
<keyword evidence="2" id="KW-1185">Reference proteome</keyword>
<dbReference type="OrthoDB" id="48988at2759"/>
<name>A0A9X0BDW0_9EURO</name>
<dbReference type="Proteomes" id="UP001147747">
    <property type="component" value="Unassembled WGS sequence"/>
</dbReference>
<dbReference type="EMBL" id="JAPZBU010000004">
    <property type="protein sequence ID" value="KAJ5409005.1"/>
    <property type="molecule type" value="Genomic_DNA"/>
</dbReference>
<dbReference type="GeneID" id="81366505"/>
<dbReference type="RefSeq" id="XP_056493320.1">
    <property type="nucleotide sequence ID" value="XM_056627525.1"/>
</dbReference>
<reference evidence="1" key="1">
    <citation type="submission" date="2022-12" db="EMBL/GenBank/DDBJ databases">
        <authorList>
            <person name="Petersen C."/>
        </authorList>
    </citation>
    <scope>NUCLEOTIDE SEQUENCE</scope>
    <source>
        <strain evidence="1">IBT 29677</strain>
    </source>
</reference>
<protein>
    <submittedName>
        <fullName evidence="1">Uncharacterized protein</fullName>
    </submittedName>
</protein>
<gene>
    <name evidence="1" type="ORF">N7509_002888</name>
</gene>
<proteinExistence type="predicted"/>
<reference evidence="1" key="2">
    <citation type="journal article" date="2023" name="IMA Fungus">
        <title>Comparative genomic study of the Penicillium genus elucidates a diverse pangenome and 15 lateral gene transfer events.</title>
        <authorList>
            <person name="Petersen C."/>
            <person name="Sorensen T."/>
            <person name="Nielsen M.R."/>
            <person name="Sondergaard T.E."/>
            <person name="Sorensen J.L."/>
            <person name="Fitzpatrick D.A."/>
            <person name="Frisvad J.C."/>
            <person name="Nielsen K.L."/>
        </authorList>
    </citation>
    <scope>NUCLEOTIDE SEQUENCE</scope>
    <source>
        <strain evidence="1">IBT 29677</strain>
    </source>
</reference>
<evidence type="ECO:0000313" key="1">
    <source>
        <dbReference type="EMBL" id="KAJ5409005.1"/>
    </source>
</evidence>
<dbReference type="AlphaFoldDB" id="A0A9X0BDW0"/>
<sequence>MTQTTVNLASEDLKDRKDVLVMTSRDLMTLNSHKLGYRQNSRQCLGTLVRHLRVCPRYLLAKGDMRTEVALGLPVLRCQIDEDLKSQYQGRTGVKRTEISFIISPGDVGDVDSLASVVEQ</sequence>
<evidence type="ECO:0000313" key="2">
    <source>
        <dbReference type="Proteomes" id="UP001147747"/>
    </source>
</evidence>
<organism evidence="1 2">
    <name type="scientific">Penicillium cosmopolitanum</name>
    <dbReference type="NCBI Taxonomy" id="1131564"/>
    <lineage>
        <taxon>Eukaryota</taxon>
        <taxon>Fungi</taxon>
        <taxon>Dikarya</taxon>
        <taxon>Ascomycota</taxon>
        <taxon>Pezizomycotina</taxon>
        <taxon>Eurotiomycetes</taxon>
        <taxon>Eurotiomycetidae</taxon>
        <taxon>Eurotiales</taxon>
        <taxon>Aspergillaceae</taxon>
        <taxon>Penicillium</taxon>
    </lineage>
</organism>
<comment type="caution">
    <text evidence="1">The sequence shown here is derived from an EMBL/GenBank/DDBJ whole genome shotgun (WGS) entry which is preliminary data.</text>
</comment>